<gene>
    <name evidence="1" type="ORF">C4B68_08745</name>
</gene>
<evidence type="ECO:0008006" key="3">
    <source>
        <dbReference type="Google" id="ProtNLM"/>
    </source>
</evidence>
<sequence>MESTPRSYEVTLQLFCAYLIDARSPWGRVCSHRFGTAPQQVFHEGSFRLPGRRAYRMGTGAWPDATLLIEWRGGAPEVWPATP</sequence>
<accession>A0ABN5HYK5</accession>
<protein>
    <recommendedName>
        <fullName evidence="3">AraC family transcriptional regulator</fullName>
    </recommendedName>
</protein>
<evidence type="ECO:0000313" key="1">
    <source>
        <dbReference type="EMBL" id="AVH55843.1"/>
    </source>
</evidence>
<evidence type="ECO:0000313" key="2">
    <source>
        <dbReference type="Proteomes" id="UP000238413"/>
    </source>
</evidence>
<proteinExistence type="predicted"/>
<dbReference type="EMBL" id="CP026652">
    <property type="protein sequence ID" value="AVH55843.1"/>
    <property type="molecule type" value="Genomic_DNA"/>
</dbReference>
<organism evidence="1 2">
    <name type="scientific">Streptomyces dengpaensis</name>
    <dbReference type="NCBI Taxonomy" id="2049881"/>
    <lineage>
        <taxon>Bacteria</taxon>
        <taxon>Bacillati</taxon>
        <taxon>Actinomycetota</taxon>
        <taxon>Actinomycetes</taxon>
        <taxon>Kitasatosporales</taxon>
        <taxon>Streptomycetaceae</taxon>
        <taxon>Streptomyces</taxon>
    </lineage>
</organism>
<keyword evidence="2" id="KW-1185">Reference proteome</keyword>
<reference evidence="1 2" key="1">
    <citation type="submission" date="2018-02" db="EMBL/GenBank/DDBJ databases">
        <title>Complete genome sequence of Streptomyces dengpaensis, the producer of angucyclines.</title>
        <authorList>
            <person name="Yumei L."/>
        </authorList>
    </citation>
    <scope>NUCLEOTIDE SEQUENCE [LARGE SCALE GENOMIC DNA]</scope>
    <source>
        <strain evidence="1 2">XZHG99</strain>
    </source>
</reference>
<dbReference type="Proteomes" id="UP000238413">
    <property type="component" value="Chromosome"/>
</dbReference>
<dbReference type="RefSeq" id="WP_099498816.1">
    <property type="nucleotide sequence ID" value="NZ_CP026652.1"/>
</dbReference>
<name>A0ABN5HYK5_9ACTN</name>